<dbReference type="GO" id="GO:0046098">
    <property type="term" value="P:guanine metabolic process"/>
    <property type="evidence" value="ECO:0007669"/>
    <property type="project" value="TreeGrafter"/>
</dbReference>
<sequence length="479" mass="52688">MISLVAAAGFVVGAAYVKRRKQNSKHKGVWPLIFHGSFVLAPSFGEVIIKKDQLIILDELTGDISEIAEGGKLSEVLKQRGWKRSCVLHLKEGQLLVPGLIDTHCHAPQYQFTGTGTHIIELMQWLQHYTFPAERRLKDIEVARKVYTALINRLLSNGTTTALYFATIHEESCKLFADLAEDLGQRALIGKVAMDQHGGEDYEETTEVALASTESFVKYVLEKKCSRVLPVVTPRFIPTCSDACLKGLGVRFPLPEMAPNLTCSSPSVPQSSGNSASSDLLRPAVPQGLRRFIPTCSDACLKGLGEIAKKYDVHIQSHISESQDEMAFVDSLHPGKSDTEIYDKFGLLTAKTVMAHGCHLKRHERDVLRARGAAVSHCPHSNLFFGDANLNAKQCVFEKLKLGLGTDVAGGYSYSMFHSIRSAVTTGRNVRIDFLRGVKDDPAACDVPVDTEPLDYKEAFWIATQGGAEALDLQHRIGR</sequence>
<dbReference type="GO" id="GO:0008270">
    <property type="term" value="F:zinc ion binding"/>
    <property type="evidence" value="ECO:0007669"/>
    <property type="project" value="TreeGrafter"/>
</dbReference>
<evidence type="ECO:0000256" key="2">
    <source>
        <dbReference type="ARBA" id="ARBA00022723"/>
    </source>
</evidence>
<dbReference type="GO" id="GO:0008892">
    <property type="term" value="F:guanine deaminase activity"/>
    <property type="evidence" value="ECO:0007669"/>
    <property type="project" value="TreeGrafter"/>
</dbReference>
<dbReference type="GO" id="GO:0005829">
    <property type="term" value="C:cytosol"/>
    <property type="evidence" value="ECO:0007669"/>
    <property type="project" value="TreeGrafter"/>
</dbReference>
<dbReference type="SUPFAM" id="SSF51556">
    <property type="entry name" value="Metallo-dependent hydrolases"/>
    <property type="match status" value="1"/>
</dbReference>
<dbReference type="PANTHER" id="PTHR11271:SF6">
    <property type="entry name" value="GUANINE DEAMINASE"/>
    <property type="match status" value="1"/>
</dbReference>
<evidence type="ECO:0000313" key="6">
    <source>
        <dbReference type="EMBL" id="KAK3237790.1"/>
    </source>
</evidence>
<evidence type="ECO:0000313" key="7">
    <source>
        <dbReference type="Proteomes" id="UP001190700"/>
    </source>
</evidence>
<evidence type="ECO:0000256" key="1">
    <source>
        <dbReference type="ARBA" id="ARBA00001947"/>
    </source>
</evidence>
<dbReference type="InterPro" id="IPR006680">
    <property type="entry name" value="Amidohydro-rel"/>
</dbReference>
<accession>A0AAE0ET10</accession>
<comment type="cofactor">
    <cofactor evidence="1">
        <name>Zn(2+)</name>
        <dbReference type="ChEBI" id="CHEBI:29105"/>
    </cofactor>
</comment>
<dbReference type="Proteomes" id="UP001190700">
    <property type="component" value="Unassembled WGS sequence"/>
</dbReference>
<dbReference type="InterPro" id="IPR051607">
    <property type="entry name" value="Metallo-dep_hydrolases"/>
</dbReference>
<evidence type="ECO:0000256" key="3">
    <source>
        <dbReference type="ARBA" id="ARBA00022801"/>
    </source>
</evidence>
<dbReference type="Gene3D" id="3.20.20.140">
    <property type="entry name" value="Metal-dependent hydrolases"/>
    <property type="match status" value="2"/>
</dbReference>
<organism evidence="6 7">
    <name type="scientific">Cymbomonas tetramitiformis</name>
    <dbReference type="NCBI Taxonomy" id="36881"/>
    <lineage>
        <taxon>Eukaryota</taxon>
        <taxon>Viridiplantae</taxon>
        <taxon>Chlorophyta</taxon>
        <taxon>Pyramimonadophyceae</taxon>
        <taxon>Pyramimonadales</taxon>
        <taxon>Pyramimonadaceae</taxon>
        <taxon>Cymbomonas</taxon>
    </lineage>
</organism>
<evidence type="ECO:0000259" key="5">
    <source>
        <dbReference type="Pfam" id="PF01979"/>
    </source>
</evidence>
<evidence type="ECO:0000256" key="4">
    <source>
        <dbReference type="ARBA" id="ARBA00022833"/>
    </source>
</evidence>
<gene>
    <name evidence="6" type="ORF">CYMTET_52159</name>
</gene>
<comment type="caution">
    <text evidence="6">The sequence shown here is derived from an EMBL/GenBank/DDBJ whole genome shotgun (WGS) entry which is preliminary data.</text>
</comment>
<keyword evidence="3" id="KW-0378">Hydrolase</keyword>
<proteinExistence type="predicted"/>
<protein>
    <recommendedName>
        <fullName evidence="5">Amidohydrolase-related domain-containing protein</fullName>
    </recommendedName>
</protein>
<keyword evidence="7" id="KW-1185">Reference proteome</keyword>
<reference evidence="6 7" key="1">
    <citation type="journal article" date="2015" name="Genome Biol. Evol.">
        <title>Comparative Genomics of a Bacterivorous Green Alga Reveals Evolutionary Causalities and Consequences of Phago-Mixotrophic Mode of Nutrition.</title>
        <authorList>
            <person name="Burns J.A."/>
            <person name="Paasch A."/>
            <person name="Narechania A."/>
            <person name="Kim E."/>
        </authorList>
    </citation>
    <scope>NUCLEOTIDE SEQUENCE [LARGE SCALE GENOMIC DNA]</scope>
    <source>
        <strain evidence="6 7">PLY_AMNH</strain>
    </source>
</reference>
<dbReference type="Pfam" id="PF01979">
    <property type="entry name" value="Amidohydro_1"/>
    <property type="match status" value="2"/>
</dbReference>
<feature type="domain" description="Amidohydrolase-related" evidence="5">
    <location>
        <begin position="294"/>
        <end position="479"/>
    </location>
</feature>
<keyword evidence="4" id="KW-0862">Zinc</keyword>
<dbReference type="EMBL" id="LGRX02034447">
    <property type="protein sequence ID" value="KAK3237790.1"/>
    <property type="molecule type" value="Genomic_DNA"/>
</dbReference>
<dbReference type="AlphaFoldDB" id="A0AAE0ET10"/>
<keyword evidence="2" id="KW-0479">Metal-binding</keyword>
<dbReference type="InterPro" id="IPR032466">
    <property type="entry name" value="Metal_Hydrolase"/>
</dbReference>
<name>A0AAE0ET10_9CHLO</name>
<feature type="domain" description="Amidohydrolase-related" evidence="5">
    <location>
        <begin position="96"/>
        <end position="247"/>
    </location>
</feature>
<dbReference type="PANTHER" id="PTHR11271">
    <property type="entry name" value="GUANINE DEAMINASE"/>
    <property type="match status" value="1"/>
</dbReference>